<name>A0A072NXG0_9EURO</name>
<dbReference type="RefSeq" id="XP_013254303.1">
    <property type="nucleotide sequence ID" value="XM_013398849.1"/>
</dbReference>
<dbReference type="VEuPathDB" id="FungiDB:A1O9_12348"/>
<keyword evidence="3" id="KW-1185">Reference proteome</keyword>
<evidence type="ECO:0000313" key="3">
    <source>
        <dbReference type="Proteomes" id="UP000027920"/>
    </source>
</evidence>
<dbReference type="HOGENOM" id="CLU_086721_0_0_1"/>
<evidence type="ECO:0000313" key="2">
    <source>
        <dbReference type="EMBL" id="KEF51713.1"/>
    </source>
</evidence>
<reference evidence="2 3" key="1">
    <citation type="submission" date="2013-03" db="EMBL/GenBank/DDBJ databases">
        <title>The Genome Sequence of Exophiala aquamarina CBS 119918.</title>
        <authorList>
            <consortium name="The Broad Institute Genomics Platform"/>
            <person name="Cuomo C."/>
            <person name="de Hoog S."/>
            <person name="Gorbushina A."/>
            <person name="Walker B."/>
            <person name="Young S.K."/>
            <person name="Zeng Q."/>
            <person name="Gargeya S."/>
            <person name="Fitzgerald M."/>
            <person name="Haas B."/>
            <person name="Abouelleil A."/>
            <person name="Allen A.W."/>
            <person name="Alvarado L."/>
            <person name="Arachchi H.M."/>
            <person name="Berlin A.M."/>
            <person name="Chapman S.B."/>
            <person name="Gainer-Dewar J."/>
            <person name="Goldberg J."/>
            <person name="Griggs A."/>
            <person name="Gujja S."/>
            <person name="Hansen M."/>
            <person name="Howarth C."/>
            <person name="Imamovic A."/>
            <person name="Ireland A."/>
            <person name="Larimer J."/>
            <person name="McCowan C."/>
            <person name="Murphy C."/>
            <person name="Pearson M."/>
            <person name="Poon T.W."/>
            <person name="Priest M."/>
            <person name="Roberts A."/>
            <person name="Saif S."/>
            <person name="Shea T."/>
            <person name="Sisk P."/>
            <person name="Sykes S."/>
            <person name="Wortman J."/>
            <person name="Nusbaum C."/>
            <person name="Birren B."/>
        </authorList>
    </citation>
    <scope>NUCLEOTIDE SEQUENCE [LARGE SCALE GENOMIC DNA]</scope>
    <source>
        <strain evidence="2 3">CBS 119918</strain>
    </source>
</reference>
<gene>
    <name evidence="2" type="ORF">A1O9_12348</name>
</gene>
<dbReference type="AlphaFoldDB" id="A0A072NXG0"/>
<comment type="caution">
    <text evidence="2">The sequence shown here is derived from an EMBL/GenBank/DDBJ whole genome shotgun (WGS) entry which is preliminary data.</text>
</comment>
<dbReference type="STRING" id="1182545.A0A072NXG0"/>
<dbReference type="EMBL" id="AMGV01000022">
    <property type="protein sequence ID" value="KEF51713.1"/>
    <property type="molecule type" value="Genomic_DNA"/>
</dbReference>
<dbReference type="Gene3D" id="3.50.50.60">
    <property type="entry name" value="FAD/NAD(P)-binding domain"/>
    <property type="match status" value="1"/>
</dbReference>
<dbReference type="InterPro" id="IPR036188">
    <property type="entry name" value="FAD/NAD-bd_sf"/>
</dbReference>
<accession>A0A072NXG0</accession>
<dbReference type="OrthoDB" id="74360at2759"/>
<feature type="region of interest" description="Disordered" evidence="1">
    <location>
        <begin position="210"/>
        <end position="232"/>
    </location>
</feature>
<evidence type="ECO:0000256" key="1">
    <source>
        <dbReference type="SAM" id="MobiDB-lite"/>
    </source>
</evidence>
<sequence>MPAAVEVQSSVVFDVRHRDQFSSKQENAVAVEIQQPDHDVSSKQKIVPGSFNIPLGVFPPSPWSFLGAHVVASKLVERLNKSLRERDAPAIEVLFHENSYWRDHLCLTWDLRTLKGRDKIAHFVTNSPEGESIETDASTPLRAPKHGPIDGLYSQASDVSAIKVFVKVTTKVGAGRGVAKLAEVQGQWKFTLFTTLDELHGHEELLYERRPNGAEHGEHVGRQNRQDKRQGAVEFRARSPAVLIVGAGQSRLTTAARLKALNLDTLVTDHEDRVGDSWRR</sequence>
<dbReference type="Proteomes" id="UP000027920">
    <property type="component" value="Unassembled WGS sequence"/>
</dbReference>
<organism evidence="2 3">
    <name type="scientific">Exophiala aquamarina CBS 119918</name>
    <dbReference type="NCBI Taxonomy" id="1182545"/>
    <lineage>
        <taxon>Eukaryota</taxon>
        <taxon>Fungi</taxon>
        <taxon>Dikarya</taxon>
        <taxon>Ascomycota</taxon>
        <taxon>Pezizomycotina</taxon>
        <taxon>Eurotiomycetes</taxon>
        <taxon>Chaetothyriomycetidae</taxon>
        <taxon>Chaetothyriales</taxon>
        <taxon>Herpotrichiellaceae</taxon>
        <taxon>Exophiala</taxon>
    </lineage>
</organism>
<dbReference type="GeneID" id="25287242"/>
<protein>
    <submittedName>
        <fullName evidence="2">Uncharacterized protein</fullName>
    </submittedName>
</protein>
<proteinExistence type="predicted"/>